<evidence type="ECO:0000256" key="1">
    <source>
        <dbReference type="SAM" id="Phobius"/>
    </source>
</evidence>
<gene>
    <name evidence="2" type="ORF">BpHYR1_012235</name>
</gene>
<protein>
    <submittedName>
        <fullName evidence="2">Uncharacterized protein</fullName>
    </submittedName>
</protein>
<proteinExistence type="predicted"/>
<keyword evidence="1" id="KW-0472">Membrane</keyword>
<keyword evidence="3" id="KW-1185">Reference proteome</keyword>
<name>A0A3M7PLI9_BRAPC</name>
<evidence type="ECO:0000313" key="3">
    <source>
        <dbReference type="Proteomes" id="UP000276133"/>
    </source>
</evidence>
<evidence type="ECO:0000313" key="2">
    <source>
        <dbReference type="EMBL" id="RMZ99843.1"/>
    </source>
</evidence>
<organism evidence="2 3">
    <name type="scientific">Brachionus plicatilis</name>
    <name type="common">Marine rotifer</name>
    <name type="synonym">Brachionus muelleri</name>
    <dbReference type="NCBI Taxonomy" id="10195"/>
    <lineage>
        <taxon>Eukaryota</taxon>
        <taxon>Metazoa</taxon>
        <taxon>Spiralia</taxon>
        <taxon>Gnathifera</taxon>
        <taxon>Rotifera</taxon>
        <taxon>Eurotatoria</taxon>
        <taxon>Monogononta</taxon>
        <taxon>Pseudotrocha</taxon>
        <taxon>Ploima</taxon>
        <taxon>Brachionidae</taxon>
        <taxon>Brachionus</taxon>
    </lineage>
</organism>
<feature type="transmembrane region" description="Helical" evidence="1">
    <location>
        <begin position="22"/>
        <end position="42"/>
    </location>
</feature>
<comment type="caution">
    <text evidence="2">The sequence shown here is derived from an EMBL/GenBank/DDBJ whole genome shotgun (WGS) entry which is preliminary data.</text>
</comment>
<dbReference type="Proteomes" id="UP000276133">
    <property type="component" value="Unassembled WGS sequence"/>
</dbReference>
<sequence length="70" mass="8795">MLFRQMWQCEILVQKLHEFTKIYVTLSVYYSLMFNYCLRYYISIDPLREQKRQSLYVDFTIAKNYIPQFY</sequence>
<dbReference type="EMBL" id="REGN01010029">
    <property type="protein sequence ID" value="RMZ99843.1"/>
    <property type="molecule type" value="Genomic_DNA"/>
</dbReference>
<keyword evidence="1" id="KW-0812">Transmembrane</keyword>
<dbReference type="AlphaFoldDB" id="A0A3M7PLI9"/>
<keyword evidence="1" id="KW-1133">Transmembrane helix</keyword>
<reference evidence="2 3" key="1">
    <citation type="journal article" date="2018" name="Sci. Rep.">
        <title>Genomic signatures of local adaptation to the degree of environmental predictability in rotifers.</title>
        <authorList>
            <person name="Franch-Gras L."/>
            <person name="Hahn C."/>
            <person name="Garcia-Roger E.M."/>
            <person name="Carmona M.J."/>
            <person name="Serra M."/>
            <person name="Gomez A."/>
        </authorList>
    </citation>
    <scope>NUCLEOTIDE SEQUENCE [LARGE SCALE GENOMIC DNA]</scope>
    <source>
        <strain evidence="2">HYR1</strain>
    </source>
</reference>
<accession>A0A3M7PLI9</accession>